<feature type="transmembrane region" description="Helical" evidence="9">
    <location>
        <begin position="240"/>
        <end position="267"/>
    </location>
</feature>
<protein>
    <submittedName>
        <fullName evidence="10">Chloride channel type clc, putative</fullName>
    </submittedName>
</protein>
<keyword evidence="7 9" id="KW-0472">Membrane</keyword>
<evidence type="ECO:0000256" key="6">
    <source>
        <dbReference type="ARBA" id="ARBA00023065"/>
    </source>
</evidence>
<evidence type="ECO:0000256" key="1">
    <source>
        <dbReference type="ARBA" id="ARBA00004141"/>
    </source>
</evidence>
<dbReference type="GeneID" id="14883928"/>
<dbReference type="SUPFAM" id="SSF54631">
    <property type="entry name" value="CBS-domain pair"/>
    <property type="match status" value="1"/>
</dbReference>
<dbReference type="Proteomes" id="UP000014680">
    <property type="component" value="Unassembled WGS sequence"/>
</dbReference>
<dbReference type="OMA" id="NYWRAFV"/>
<keyword evidence="6" id="KW-0406">Ion transport</keyword>
<feature type="transmembrane region" description="Helical" evidence="9">
    <location>
        <begin position="92"/>
        <end position="114"/>
    </location>
</feature>
<dbReference type="PANTHER" id="PTHR45720:SF10">
    <property type="entry name" value="CHLORIDE CHANNEL PROTEIN 2"/>
    <property type="match status" value="1"/>
</dbReference>
<dbReference type="Pfam" id="PF00654">
    <property type="entry name" value="Voltage_CLC"/>
    <property type="match status" value="1"/>
</dbReference>
<proteinExistence type="predicted"/>
<comment type="subcellular location">
    <subcellularLocation>
        <location evidence="1">Membrane</location>
        <topology evidence="1">Multi-pass membrane protein</topology>
    </subcellularLocation>
</comment>
<evidence type="ECO:0000256" key="2">
    <source>
        <dbReference type="ARBA" id="ARBA00022448"/>
    </source>
</evidence>
<dbReference type="GO" id="GO:0005247">
    <property type="term" value="F:voltage-gated chloride channel activity"/>
    <property type="evidence" value="ECO:0007669"/>
    <property type="project" value="TreeGrafter"/>
</dbReference>
<dbReference type="Gene3D" id="1.10.3080.10">
    <property type="entry name" value="Clc chloride channel"/>
    <property type="match status" value="1"/>
</dbReference>
<gene>
    <name evidence="10" type="ORF">EIN_309610</name>
</gene>
<name>A0A0A1U1Q0_ENTIV</name>
<evidence type="ECO:0000313" key="11">
    <source>
        <dbReference type="Proteomes" id="UP000014680"/>
    </source>
</evidence>
<dbReference type="AlphaFoldDB" id="A0A0A1U1Q0"/>
<dbReference type="VEuPathDB" id="AmoebaDB:EIN_309610"/>
<dbReference type="Gene3D" id="3.10.580.10">
    <property type="entry name" value="CBS-domain"/>
    <property type="match status" value="1"/>
</dbReference>
<feature type="transmembrane region" description="Helical" evidence="9">
    <location>
        <begin position="279"/>
        <end position="297"/>
    </location>
</feature>
<sequence>MDQKTYLLQTKLPESPTPEDHIIDKESPFNQSDVFELYEIQDLDPSATNLDNVLVKISAERKGEEVVKKHGKVFNLIKKLALFQICGFKGTLIHVSALYLAILGLLSALVGVAMDISIEQLFRLKHYISFVYDNIFYSIFIWIAFTLLFVTLAFFWTRIVSPAAAGSGVSEMKVTLLGNKLPNLLTFRTMVAKVVGLVLVIGCGIWAGKEGPFIHIASCIAVQLTRIPIFHFLRESNELFMQILSTACGCGVSSNFGTTIGGLLFSVEVTATYYPVRNYWFGTFSSVIAAFTFRAIYNTYINRPSLYMGLLSIDYTFNPLLFKDSLLSILTGIVCGCFAVLFVFTVSAVFHTRQFLRKYKFGRPPYFYLLLVALLTATVTAPWNGKRSPLSLSTNNTLNILFSNESLESEFGYHYMLTLFFTFIARFCLIAMSVSIPVPAGLFSTNILIGSILGRLIGEWMVYFGVSNELGPSGLAIIGGACFVGATTQTFSSAVILMELTDNIQLIIPMLIATVVTISLSRLLTVSVYDRISMDKKLPHIPDIQYSSHQTADNVMETNLIAVPEFTNIVELKEIVDAYKTVTEKLLPVVNNTENSILLGQIELSVLRKISDSDMPESVASKFLLDYQESPLHLLRSTPLSEIHMLFIAAQIDSAFVTSNGRLIGEVNKKNLSDAIQKQMKILF</sequence>
<dbReference type="EMBL" id="KB207092">
    <property type="protein sequence ID" value="ELP84958.1"/>
    <property type="molecule type" value="Genomic_DNA"/>
</dbReference>
<organism evidence="10 11">
    <name type="scientific">Entamoeba invadens IP1</name>
    <dbReference type="NCBI Taxonomy" id="370355"/>
    <lineage>
        <taxon>Eukaryota</taxon>
        <taxon>Amoebozoa</taxon>
        <taxon>Evosea</taxon>
        <taxon>Archamoebae</taxon>
        <taxon>Mastigamoebida</taxon>
        <taxon>Entamoebidae</taxon>
        <taxon>Entamoeba</taxon>
    </lineage>
</organism>
<feature type="transmembrane region" description="Helical" evidence="9">
    <location>
        <begin position="134"/>
        <end position="156"/>
    </location>
</feature>
<evidence type="ECO:0000313" key="10">
    <source>
        <dbReference type="EMBL" id="ELP84958.1"/>
    </source>
</evidence>
<dbReference type="PRINTS" id="PR00762">
    <property type="entry name" value="CLCHANNEL"/>
</dbReference>
<dbReference type="PANTHER" id="PTHR45720">
    <property type="entry name" value="CHLORIDE CHANNEL PROTEIN 2"/>
    <property type="match status" value="1"/>
</dbReference>
<evidence type="ECO:0000256" key="9">
    <source>
        <dbReference type="SAM" id="Phobius"/>
    </source>
</evidence>
<keyword evidence="5 9" id="KW-1133">Transmembrane helix</keyword>
<keyword evidence="8" id="KW-0868">Chloride</keyword>
<keyword evidence="2" id="KW-0813">Transport</keyword>
<dbReference type="OrthoDB" id="4564at2759"/>
<evidence type="ECO:0000256" key="4">
    <source>
        <dbReference type="ARBA" id="ARBA00022737"/>
    </source>
</evidence>
<dbReference type="InterPro" id="IPR046342">
    <property type="entry name" value="CBS_dom_sf"/>
</dbReference>
<feature type="transmembrane region" description="Helical" evidence="9">
    <location>
        <begin position="190"/>
        <end position="207"/>
    </location>
</feature>
<dbReference type="InterPro" id="IPR014743">
    <property type="entry name" value="Cl-channel_core"/>
</dbReference>
<dbReference type="InterPro" id="IPR050970">
    <property type="entry name" value="Cl_channel_volt-gated"/>
</dbReference>
<feature type="transmembrane region" description="Helical" evidence="9">
    <location>
        <begin position="441"/>
        <end position="463"/>
    </location>
</feature>
<feature type="transmembrane region" description="Helical" evidence="9">
    <location>
        <begin position="475"/>
        <end position="497"/>
    </location>
</feature>
<reference evidence="10 11" key="1">
    <citation type="submission" date="2012-10" db="EMBL/GenBank/DDBJ databases">
        <authorList>
            <person name="Zafar N."/>
            <person name="Inman J."/>
            <person name="Hall N."/>
            <person name="Lorenzi H."/>
            <person name="Caler E."/>
        </authorList>
    </citation>
    <scope>NUCLEOTIDE SEQUENCE [LARGE SCALE GENOMIC DNA]</scope>
    <source>
        <strain evidence="10 11">IP1</strain>
    </source>
</reference>
<dbReference type="GO" id="GO:0016020">
    <property type="term" value="C:membrane"/>
    <property type="evidence" value="ECO:0007669"/>
    <property type="project" value="UniProtKB-SubCell"/>
</dbReference>
<dbReference type="SUPFAM" id="SSF81340">
    <property type="entry name" value="Clc chloride channel"/>
    <property type="match status" value="1"/>
</dbReference>
<keyword evidence="11" id="KW-1185">Reference proteome</keyword>
<evidence type="ECO:0000256" key="7">
    <source>
        <dbReference type="ARBA" id="ARBA00023136"/>
    </source>
</evidence>
<dbReference type="KEGG" id="eiv:EIN_309610"/>
<evidence type="ECO:0000256" key="5">
    <source>
        <dbReference type="ARBA" id="ARBA00022989"/>
    </source>
</evidence>
<evidence type="ECO:0000256" key="8">
    <source>
        <dbReference type="ARBA" id="ARBA00023214"/>
    </source>
</evidence>
<keyword evidence="4" id="KW-0677">Repeat</keyword>
<keyword evidence="3 9" id="KW-0812">Transmembrane</keyword>
<dbReference type="InterPro" id="IPR001807">
    <property type="entry name" value="ClC"/>
</dbReference>
<evidence type="ECO:0000256" key="3">
    <source>
        <dbReference type="ARBA" id="ARBA00022692"/>
    </source>
</evidence>
<dbReference type="RefSeq" id="XP_004184304.1">
    <property type="nucleotide sequence ID" value="XM_004184256.1"/>
</dbReference>
<feature type="transmembrane region" description="Helical" evidence="9">
    <location>
        <begin position="366"/>
        <end position="383"/>
    </location>
</feature>
<accession>A0A0A1U1Q0</accession>
<feature type="transmembrane region" description="Helical" evidence="9">
    <location>
        <begin position="213"/>
        <end position="233"/>
    </location>
</feature>
<feature type="transmembrane region" description="Helical" evidence="9">
    <location>
        <begin position="328"/>
        <end position="350"/>
    </location>
</feature>
<feature type="transmembrane region" description="Helical" evidence="9">
    <location>
        <begin position="504"/>
        <end position="524"/>
    </location>
</feature>
<feature type="transmembrane region" description="Helical" evidence="9">
    <location>
        <begin position="411"/>
        <end position="429"/>
    </location>
</feature>